<keyword evidence="4 6" id="KW-0949">S-adenosyl-L-methionine</keyword>
<dbReference type="GO" id="GO:0003723">
    <property type="term" value="F:RNA binding"/>
    <property type="evidence" value="ECO:0007669"/>
    <property type="project" value="InterPro"/>
</dbReference>
<reference evidence="9" key="1">
    <citation type="submission" date="2019-03" db="EMBL/GenBank/DDBJ databases">
        <title>Lake Tanganyika Metagenome-Assembled Genomes (MAGs).</title>
        <authorList>
            <person name="Tran P."/>
        </authorList>
    </citation>
    <scope>NUCLEOTIDE SEQUENCE</scope>
    <source>
        <strain evidence="9">K_DeepCast_65m_m2_066</strain>
    </source>
</reference>
<sequence length="155" mass="17493">MHLHIVLFEPEIPHNTGNIIRLCANTGATLHLIHPLGFAWDNARLRRAGLDYFEWIPVQHHMSLDAFRTMMPLTRLLAVSTRGTRAYHEIAYQEGDALLFGPESRGLPTEVLQEMPPGQVLRIPMQPASRSLNLANATAVILYEAWRQFGFVGGR</sequence>
<dbReference type="PANTHER" id="PTHR42971">
    <property type="entry name" value="TRNA (CYTIDINE(34)-2'-O)-METHYLTRANSFERASE"/>
    <property type="match status" value="1"/>
</dbReference>
<comment type="catalytic activity">
    <reaction evidence="6">
        <text>5-carboxymethylaminomethyluridine(34) in tRNA(Leu) + S-adenosyl-L-methionine = 5-carboxymethylaminomethyl-2'-O-methyluridine(34) in tRNA(Leu) + S-adenosyl-L-homocysteine + H(+)</text>
        <dbReference type="Rhea" id="RHEA:43088"/>
        <dbReference type="Rhea" id="RHEA-COMP:10333"/>
        <dbReference type="Rhea" id="RHEA-COMP:10334"/>
        <dbReference type="ChEBI" id="CHEBI:15378"/>
        <dbReference type="ChEBI" id="CHEBI:57856"/>
        <dbReference type="ChEBI" id="CHEBI:59789"/>
        <dbReference type="ChEBI" id="CHEBI:74508"/>
        <dbReference type="ChEBI" id="CHEBI:74511"/>
        <dbReference type="EC" id="2.1.1.207"/>
    </reaction>
</comment>
<evidence type="ECO:0000256" key="3">
    <source>
        <dbReference type="ARBA" id="ARBA00022679"/>
    </source>
</evidence>
<dbReference type="PIRSF" id="PIRSF029256">
    <property type="entry name" value="SpoU_TrmH_prd"/>
    <property type="match status" value="1"/>
</dbReference>
<dbReference type="InterPro" id="IPR001537">
    <property type="entry name" value="SpoU_MeTrfase"/>
</dbReference>
<evidence type="ECO:0000256" key="4">
    <source>
        <dbReference type="ARBA" id="ARBA00022691"/>
    </source>
</evidence>
<dbReference type="InterPro" id="IPR029028">
    <property type="entry name" value="Alpha/beta_knot_MTases"/>
</dbReference>
<dbReference type="GO" id="GO:0002130">
    <property type="term" value="P:wobble position ribose methylation"/>
    <property type="evidence" value="ECO:0007669"/>
    <property type="project" value="TreeGrafter"/>
</dbReference>
<dbReference type="Proteomes" id="UP000712673">
    <property type="component" value="Unassembled WGS sequence"/>
</dbReference>
<dbReference type="HAMAP" id="MF_01885">
    <property type="entry name" value="tRNA_methyltr_TrmL"/>
    <property type="match status" value="1"/>
</dbReference>
<gene>
    <name evidence="9" type="ORF">FJZ47_07830</name>
</gene>
<evidence type="ECO:0000259" key="8">
    <source>
        <dbReference type="Pfam" id="PF00588"/>
    </source>
</evidence>
<keyword evidence="2 6" id="KW-0489">Methyltransferase</keyword>
<protein>
    <recommendedName>
        <fullName evidence="6">Putative tRNA (cytidine(34)-2'-O)-methyltransferase</fullName>
        <ecNumber evidence="6">2.1.1.207</ecNumber>
    </recommendedName>
    <alternativeName>
        <fullName evidence="6">tRNA (cytidine/uridine-2'-O-)-methyltransferase</fullName>
    </alternativeName>
</protein>
<comment type="similarity">
    <text evidence="6">Belongs to the class IV-like SAM-binding methyltransferase superfamily. RNA methyltransferase TrmH family. TrmL subfamily.</text>
</comment>
<dbReference type="GO" id="GO:0005737">
    <property type="term" value="C:cytoplasm"/>
    <property type="evidence" value="ECO:0007669"/>
    <property type="project" value="UniProtKB-SubCell"/>
</dbReference>
<evidence type="ECO:0000256" key="6">
    <source>
        <dbReference type="HAMAP-Rule" id="MF_01885"/>
    </source>
</evidence>
<keyword evidence="1 6" id="KW-0963">Cytoplasm</keyword>
<feature type="binding site" evidence="6 7">
    <location>
        <position position="131"/>
    </location>
    <ligand>
        <name>S-adenosyl-L-methionine</name>
        <dbReference type="ChEBI" id="CHEBI:59789"/>
    </ligand>
</feature>
<feature type="binding site" evidence="6 7">
    <location>
        <position position="79"/>
    </location>
    <ligand>
        <name>S-adenosyl-L-methionine</name>
        <dbReference type="ChEBI" id="CHEBI:59789"/>
    </ligand>
</feature>
<dbReference type="PANTHER" id="PTHR42971:SF1">
    <property type="entry name" value="TRNA (CYTIDINE(34)-2'-O)-METHYLTRANSFERASE"/>
    <property type="match status" value="1"/>
</dbReference>
<keyword evidence="3 6" id="KW-0808">Transferase</keyword>
<evidence type="ECO:0000256" key="1">
    <source>
        <dbReference type="ARBA" id="ARBA00022490"/>
    </source>
</evidence>
<dbReference type="FunFam" id="3.40.1280.10:FF:000002">
    <property type="entry name" value="Peptidylprolyl isomerase"/>
    <property type="match status" value="1"/>
</dbReference>
<feature type="domain" description="tRNA/rRNA methyltransferase SpoU type" evidence="8">
    <location>
        <begin position="3"/>
        <end position="143"/>
    </location>
</feature>
<organism evidence="9 10">
    <name type="scientific">Tectimicrobiota bacterium</name>
    <dbReference type="NCBI Taxonomy" id="2528274"/>
    <lineage>
        <taxon>Bacteria</taxon>
        <taxon>Pseudomonadati</taxon>
        <taxon>Nitrospinota/Tectimicrobiota group</taxon>
        <taxon>Candidatus Tectimicrobiota</taxon>
    </lineage>
</organism>
<dbReference type="EC" id="2.1.1.207" evidence="6"/>
<name>A0A938B0F4_UNCTE</name>
<dbReference type="InterPro" id="IPR016914">
    <property type="entry name" value="TrmL"/>
</dbReference>
<dbReference type="GO" id="GO:0008175">
    <property type="term" value="F:tRNA methyltransferase activity"/>
    <property type="evidence" value="ECO:0007669"/>
    <property type="project" value="UniProtKB-UniRule"/>
</dbReference>
<comment type="subcellular location">
    <subcellularLocation>
        <location evidence="6">Cytoplasm</location>
    </subcellularLocation>
</comment>
<dbReference type="SUPFAM" id="SSF75217">
    <property type="entry name" value="alpha/beta knot"/>
    <property type="match status" value="1"/>
</dbReference>
<dbReference type="Gene3D" id="3.40.1280.10">
    <property type="match status" value="1"/>
</dbReference>
<comment type="caution">
    <text evidence="9">The sequence shown here is derived from an EMBL/GenBank/DDBJ whole genome shotgun (WGS) entry which is preliminary data.</text>
</comment>
<feature type="binding site" evidence="6 7">
    <location>
        <position position="123"/>
    </location>
    <ligand>
        <name>S-adenosyl-L-methionine</name>
        <dbReference type="ChEBI" id="CHEBI:59789"/>
    </ligand>
</feature>
<comment type="function">
    <text evidence="6">Could methylate the ribose at the nucleotide 34 wobble position in tRNA.</text>
</comment>
<evidence type="ECO:0000313" key="9">
    <source>
        <dbReference type="EMBL" id="MBM3223692.1"/>
    </source>
</evidence>
<feature type="binding site" evidence="6 7">
    <location>
        <position position="101"/>
    </location>
    <ligand>
        <name>S-adenosyl-L-methionine</name>
        <dbReference type="ChEBI" id="CHEBI:59789"/>
    </ligand>
</feature>
<proteinExistence type="inferred from homology"/>
<dbReference type="EMBL" id="VGLS01000182">
    <property type="protein sequence ID" value="MBM3223692.1"/>
    <property type="molecule type" value="Genomic_DNA"/>
</dbReference>
<dbReference type="Pfam" id="PF00588">
    <property type="entry name" value="SpoU_methylase"/>
    <property type="match status" value="1"/>
</dbReference>
<dbReference type="CDD" id="cd18094">
    <property type="entry name" value="SpoU-like_TrmL"/>
    <property type="match status" value="1"/>
</dbReference>
<accession>A0A938B0F4</accession>
<evidence type="ECO:0000256" key="7">
    <source>
        <dbReference type="PIRSR" id="PIRSR029256-1"/>
    </source>
</evidence>
<dbReference type="AlphaFoldDB" id="A0A938B0F4"/>
<evidence type="ECO:0000256" key="2">
    <source>
        <dbReference type="ARBA" id="ARBA00022603"/>
    </source>
</evidence>
<comment type="catalytic activity">
    <reaction evidence="6">
        <text>cytidine(34) in tRNA + S-adenosyl-L-methionine = 2'-O-methylcytidine(34) in tRNA + S-adenosyl-L-homocysteine + H(+)</text>
        <dbReference type="Rhea" id="RHEA:43084"/>
        <dbReference type="Rhea" id="RHEA-COMP:10331"/>
        <dbReference type="Rhea" id="RHEA-COMP:10332"/>
        <dbReference type="ChEBI" id="CHEBI:15378"/>
        <dbReference type="ChEBI" id="CHEBI:57856"/>
        <dbReference type="ChEBI" id="CHEBI:59789"/>
        <dbReference type="ChEBI" id="CHEBI:74495"/>
        <dbReference type="ChEBI" id="CHEBI:82748"/>
        <dbReference type="EC" id="2.1.1.207"/>
    </reaction>
</comment>
<dbReference type="InterPro" id="IPR029026">
    <property type="entry name" value="tRNA_m1G_MTases_N"/>
</dbReference>
<dbReference type="GO" id="GO:0042802">
    <property type="term" value="F:identical protein binding"/>
    <property type="evidence" value="ECO:0007669"/>
    <property type="project" value="UniProtKB-ARBA"/>
</dbReference>
<keyword evidence="5 6" id="KW-0819">tRNA processing</keyword>
<evidence type="ECO:0000313" key="10">
    <source>
        <dbReference type="Proteomes" id="UP000712673"/>
    </source>
</evidence>
<evidence type="ECO:0000256" key="5">
    <source>
        <dbReference type="ARBA" id="ARBA00022694"/>
    </source>
</evidence>
<dbReference type="GO" id="GO:0008757">
    <property type="term" value="F:S-adenosylmethionine-dependent methyltransferase activity"/>
    <property type="evidence" value="ECO:0007669"/>
    <property type="project" value="UniProtKB-UniRule"/>
</dbReference>